<reference evidence="3" key="1">
    <citation type="submission" date="2019-11" db="EMBL/GenBank/DDBJ databases">
        <authorList>
            <person name="Liu Y."/>
            <person name="Hou J."/>
            <person name="Li T.-Q."/>
            <person name="Guan C.-H."/>
            <person name="Wu X."/>
            <person name="Wu H.-Z."/>
            <person name="Ling F."/>
            <person name="Zhang R."/>
            <person name="Shi X.-G."/>
            <person name="Ren J.-P."/>
            <person name="Chen E.-F."/>
            <person name="Sun J.-M."/>
        </authorList>
    </citation>
    <scope>NUCLEOTIDE SEQUENCE</scope>
    <source>
        <strain evidence="3">Adult_tree_wgs_1</strain>
        <tissue evidence="3">Leaves</tissue>
    </source>
</reference>
<dbReference type="OrthoDB" id="1863935at2759"/>
<proteinExistence type="predicted"/>
<evidence type="ECO:0000313" key="3">
    <source>
        <dbReference type="EMBL" id="KAF7129267.1"/>
    </source>
</evidence>
<dbReference type="InterPro" id="IPR036047">
    <property type="entry name" value="F-box-like_dom_sf"/>
</dbReference>
<comment type="caution">
    <text evidence="3">The sequence shown here is derived from an EMBL/GenBank/DDBJ whole genome shotgun (WGS) entry which is preliminary data.</text>
</comment>
<name>A0A834GDH6_RHOSS</name>
<evidence type="ECO:0000259" key="1">
    <source>
        <dbReference type="Pfam" id="PF00646"/>
    </source>
</evidence>
<dbReference type="Pfam" id="PF00646">
    <property type="entry name" value="F-box"/>
    <property type="match status" value="1"/>
</dbReference>
<evidence type="ECO:0000259" key="2">
    <source>
        <dbReference type="Pfam" id="PF03478"/>
    </source>
</evidence>
<accession>A0A834GDH6</accession>
<dbReference type="Proteomes" id="UP000626092">
    <property type="component" value="Unassembled WGS sequence"/>
</dbReference>
<dbReference type="Gene3D" id="1.20.1280.50">
    <property type="match status" value="1"/>
</dbReference>
<evidence type="ECO:0000313" key="4">
    <source>
        <dbReference type="Proteomes" id="UP000626092"/>
    </source>
</evidence>
<dbReference type="Pfam" id="PF03478">
    <property type="entry name" value="Beta-prop_KIB1-4"/>
    <property type="match status" value="1"/>
</dbReference>
<dbReference type="PANTHER" id="PTHR33127:SF5">
    <property type="entry name" value="TRANSMEMBRANE PROTEIN"/>
    <property type="match status" value="1"/>
</dbReference>
<feature type="domain" description="F-box" evidence="1">
    <location>
        <begin position="34"/>
        <end position="68"/>
    </location>
</feature>
<keyword evidence="4" id="KW-1185">Reference proteome</keyword>
<dbReference type="EMBL" id="WJXA01000010">
    <property type="protein sequence ID" value="KAF7129267.1"/>
    <property type="molecule type" value="Genomic_DNA"/>
</dbReference>
<dbReference type="SUPFAM" id="SSF81383">
    <property type="entry name" value="F-box domain"/>
    <property type="match status" value="1"/>
</dbReference>
<sequence length="385" mass="43795">MDDKKACPAQMETERFVSLISSQDPEKMEPDNSWSDLRPEILSLILSILSLSDSSNFSATCPSWKSICPPFPPPTGSLLSKLPYLMTLNGSNCKFFQPLCNEMYQKEISELKNARIRFSKYGWLLMSHGESSMFFFHPFTMVKIELPDLPTRNHFQNICFLSRPTSSDCMVIGISSHTPEWTEFCIIKRGEDKWTYQDMGTSIHFIISDASPELCDGKLYCLGEAGNLGVLDLSNNIGWTSWEVCSKPLSTRSCHKFRQNFMVKCDDGMLVVSVTHEDRCVLVEKCHLPEMFWEDVESLGDKMVFVSHGASLLEDAVEKGMANKIYFPKFHGESGVFYSLDTEMYHSIVGNYSCRTSFNLAEQLSCTWINDIKYSGNLLSTVQKW</sequence>
<gene>
    <name evidence="3" type="ORF">RHSIM_Rhsim10G0179200</name>
</gene>
<dbReference type="PANTHER" id="PTHR33127">
    <property type="entry name" value="TRANSMEMBRANE PROTEIN"/>
    <property type="match status" value="1"/>
</dbReference>
<organism evidence="3 4">
    <name type="scientific">Rhododendron simsii</name>
    <name type="common">Sims's rhododendron</name>
    <dbReference type="NCBI Taxonomy" id="118357"/>
    <lineage>
        <taxon>Eukaryota</taxon>
        <taxon>Viridiplantae</taxon>
        <taxon>Streptophyta</taxon>
        <taxon>Embryophyta</taxon>
        <taxon>Tracheophyta</taxon>
        <taxon>Spermatophyta</taxon>
        <taxon>Magnoliopsida</taxon>
        <taxon>eudicotyledons</taxon>
        <taxon>Gunneridae</taxon>
        <taxon>Pentapetalae</taxon>
        <taxon>asterids</taxon>
        <taxon>Ericales</taxon>
        <taxon>Ericaceae</taxon>
        <taxon>Ericoideae</taxon>
        <taxon>Rhodoreae</taxon>
        <taxon>Rhododendron</taxon>
    </lineage>
</organism>
<evidence type="ECO:0008006" key="5">
    <source>
        <dbReference type="Google" id="ProtNLM"/>
    </source>
</evidence>
<feature type="domain" description="KIB1-4 beta-propeller" evidence="2">
    <location>
        <begin position="101"/>
        <end position="337"/>
    </location>
</feature>
<dbReference type="InterPro" id="IPR005174">
    <property type="entry name" value="KIB1-4_b-propeller"/>
</dbReference>
<dbReference type="InterPro" id="IPR001810">
    <property type="entry name" value="F-box_dom"/>
</dbReference>
<dbReference type="AlphaFoldDB" id="A0A834GDH6"/>
<protein>
    <recommendedName>
        <fullName evidence="5">F-box domain-containing protein</fullName>
    </recommendedName>
</protein>